<feature type="compositionally biased region" description="Basic and acidic residues" evidence="1">
    <location>
        <begin position="59"/>
        <end position="81"/>
    </location>
</feature>
<dbReference type="Pfam" id="PF23781">
    <property type="entry name" value="Phage_TAC_16"/>
    <property type="match status" value="1"/>
</dbReference>
<dbReference type="GeneID" id="60320893"/>
<name>A0A6B9LD54_9CAUD</name>
<dbReference type="Proteomes" id="UP000463946">
    <property type="component" value="Segment"/>
</dbReference>
<accession>A0A6B9LD54</accession>
<proteinExistence type="predicted"/>
<dbReference type="InterPro" id="IPR056927">
    <property type="entry name" value="Phage_TAC"/>
</dbReference>
<protein>
    <recommendedName>
        <fullName evidence="4">Tail assembly chaperone</fullName>
    </recommendedName>
</protein>
<dbReference type="EMBL" id="MN813686">
    <property type="protein sequence ID" value="QHB37331.1"/>
    <property type="molecule type" value="Genomic_DNA"/>
</dbReference>
<evidence type="ECO:0000313" key="3">
    <source>
        <dbReference type="Proteomes" id="UP000463946"/>
    </source>
</evidence>
<reference evidence="2 3" key="1">
    <citation type="submission" date="2019-12" db="EMBL/GenBank/DDBJ databases">
        <authorList>
            <person name="Lauer M.J."/>
            <person name="Curtus N.L."/>
            <person name="Garlena R.A."/>
            <person name="Russell D.A."/>
            <person name="Pope W.H."/>
            <person name="Jacobs-Sera D."/>
            <person name="Hatfull G.F."/>
        </authorList>
    </citation>
    <scope>NUCLEOTIDE SEQUENCE [LARGE SCALE GENOMIC DNA]</scope>
</reference>
<gene>
    <name evidence="2" type="primary">29</name>
    <name evidence="2" type="ORF">PBI_BIRDSNEST_29</name>
</gene>
<keyword evidence="3" id="KW-1185">Reference proteome</keyword>
<dbReference type="KEGG" id="vg:60320893"/>
<evidence type="ECO:0008006" key="4">
    <source>
        <dbReference type="Google" id="ProtNLM"/>
    </source>
</evidence>
<organism evidence="2 3">
    <name type="scientific">Mycobacterium phage BirdsNest</name>
    <dbReference type="NCBI Taxonomy" id="2686231"/>
    <lineage>
        <taxon>Viruses</taxon>
        <taxon>Duplodnaviria</taxon>
        <taxon>Heunggongvirae</taxon>
        <taxon>Uroviricota</taxon>
        <taxon>Caudoviricetes</taxon>
        <taxon>Bclasvirinae</taxon>
        <taxon>Birdsnestvirus</taxon>
        <taxon>Birdsnestvirus birdsnest</taxon>
    </lineage>
</organism>
<feature type="region of interest" description="Disordered" evidence="1">
    <location>
        <begin position="1"/>
        <end position="85"/>
    </location>
</feature>
<dbReference type="RefSeq" id="YP_009949488.1">
    <property type="nucleotide sequence ID" value="NC_051581.1"/>
</dbReference>
<evidence type="ECO:0000313" key="2">
    <source>
        <dbReference type="EMBL" id="QHB37331.1"/>
    </source>
</evidence>
<evidence type="ECO:0000256" key="1">
    <source>
        <dbReference type="SAM" id="MobiDB-lite"/>
    </source>
</evidence>
<sequence>MARTFGENGKLGVAGGAAPDEEQLQPPADLTVPSTDESEHTDEDARIEAAIAEAATDEDILKPEPEPGVKVETPEVIEKPKPTSTEVAQVDIEPGTAIAAVERFDVTKSGEAWPYDMLEFKGDLLGVRLPDRKALAAFSLASSKYVKLEVKNDLTGLFIARHLSPESYGRVFSRLMDPDEESYDVETVGELFNAVVTASLEADKDAAKGNDAG</sequence>